<keyword evidence="5" id="KW-0057">Aromatic amino acid biosynthesis</keyword>
<dbReference type="GO" id="GO:0009570">
    <property type="term" value="C:chloroplast stroma"/>
    <property type="evidence" value="ECO:0007669"/>
    <property type="project" value="UniProtKB-SubCell"/>
</dbReference>
<protein>
    <recommendedName>
        <fullName evidence="3">arogenate dehydratase</fullName>
        <ecNumber evidence="3">4.2.1.91</ecNumber>
    </recommendedName>
</protein>
<keyword evidence="4" id="KW-0028">Amino-acid biosynthesis</keyword>
<evidence type="ECO:0000313" key="10">
    <source>
        <dbReference type="EMBL" id="APA32589.1"/>
    </source>
</evidence>
<dbReference type="GO" id="GO:0009094">
    <property type="term" value="P:L-phenylalanine biosynthetic process"/>
    <property type="evidence" value="ECO:0007669"/>
    <property type="project" value="UniProtKB-UniPathway"/>
</dbReference>
<feature type="domain" description="Prephenate dehydratase" evidence="8">
    <location>
        <begin position="86"/>
        <end position="264"/>
    </location>
</feature>
<dbReference type="EMBL" id="KX010930">
    <property type="protein sequence ID" value="APA32589.1"/>
    <property type="molecule type" value="Genomic_DNA"/>
</dbReference>
<dbReference type="SUPFAM" id="SSF55021">
    <property type="entry name" value="ACT-like"/>
    <property type="match status" value="1"/>
</dbReference>
<dbReference type="InterPro" id="IPR018528">
    <property type="entry name" value="Preph_deHydtase_CS"/>
</dbReference>
<evidence type="ECO:0000256" key="4">
    <source>
        <dbReference type="ARBA" id="ARBA00022605"/>
    </source>
</evidence>
<keyword evidence="7" id="KW-0456">Lyase</keyword>
<dbReference type="InterPro" id="IPR045865">
    <property type="entry name" value="ACT-like_dom_sf"/>
</dbReference>
<dbReference type="SUPFAM" id="SSF53850">
    <property type="entry name" value="Periplasmic binding protein-like II"/>
    <property type="match status" value="1"/>
</dbReference>
<sequence>MAAKLSASAKLCFGSGFNTDGRSHAIESLPVWPGVHVQFYQKRRCAAAELIMGGKQATLAVNGNSNRGRDTKWATEGDNGVRKKVRVAYQGIPGAFSEAAATTAHPGCEGVPCKGYEDAIWAVESRKADRAILPVEGTLEGNAVRNYDLLLHHSLYIVEEIRLFVNYCLLVAPGVRKEQVRRVMSHPMALAHCSHGLKKLGLDVVTREAVDDTAGAAEFVHSRGLRDTAAIASCRAAEIYGLDVVARNVQDEPWNVTRFLVLARQPYTDDDNVGVGAVVGVDRAWKTSIVIAHEGGLDVLLKLLSVFSFHNISLTKLEVNPQGSAPLRVLDIDAKGGAAVRQFEYVFYIDFEASEADPHAQRALEEVRRFATFVRVLGCYVSRPKIHTLDP</sequence>
<dbReference type="InterPro" id="IPR002912">
    <property type="entry name" value="ACT_dom"/>
</dbReference>
<dbReference type="InterPro" id="IPR001086">
    <property type="entry name" value="Preph_deHydtase"/>
</dbReference>
<dbReference type="PROSITE" id="PS00857">
    <property type="entry name" value="PREPHENATE_DEHYDR_1"/>
    <property type="match status" value="1"/>
</dbReference>
<dbReference type="CDD" id="cd04905">
    <property type="entry name" value="ACT_CM-PDT"/>
    <property type="match status" value="1"/>
</dbReference>
<dbReference type="UniPathway" id="UPA00121">
    <property type="reaction ID" value="UER00344"/>
</dbReference>
<accession>A0A1I9WKA7</accession>
<dbReference type="EC" id="4.2.1.91" evidence="3"/>
<dbReference type="PROSITE" id="PS51671">
    <property type="entry name" value="ACT"/>
    <property type="match status" value="1"/>
</dbReference>
<feature type="domain" description="ACT" evidence="9">
    <location>
        <begin position="288"/>
        <end position="381"/>
    </location>
</feature>
<evidence type="ECO:0000256" key="1">
    <source>
        <dbReference type="ARBA" id="ARBA00004470"/>
    </source>
</evidence>
<dbReference type="Gene3D" id="3.40.190.10">
    <property type="entry name" value="Periplasmic binding protein-like II"/>
    <property type="match status" value="2"/>
</dbReference>
<name>A0A1I9WKA7_PINPS</name>
<evidence type="ECO:0000256" key="3">
    <source>
        <dbReference type="ARBA" id="ARBA00013259"/>
    </source>
</evidence>
<dbReference type="GO" id="GO:0047769">
    <property type="term" value="F:arogenate dehydratase activity"/>
    <property type="evidence" value="ECO:0007669"/>
    <property type="project" value="UniProtKB-EC"/>
</dbReference>
<evidence type="ECO:0000256" key="7">
    <source>
        <dbReference type="ARBA" id="ARBA00023239"/>
    </source>
</evidence>
<keyword evidence="6" id="KW-0584">Phenylalanine biosynthesis</keyword>
<evidence type="ECO:0000259" key="9">
    <source>
        <dbReference type="PROSITE" id="PS51671"/>
    </source>
</evidence>
<dbReference type="PANTHER" id="PTHR21022:SF17">
    <property type="entry name" value="OS10G0523700 PROTEIN"/>
    <property type="match status" value="1"/>
</dbReference>
<dbReference type="Pfam" id="PF00800">
    <property type="entry name" value="PDT"/>
    <property type="match status" value="1"/>
</dbReference>
<dbReference type="CDD" id="cd13631">
    <property type="entry name" value="PBP2_Ct-PDT_like"/>
    <property type="match status" value="1"/>
</dbReference>
<comment type="pathway">
    <text evidence="2">Amino-acid biosynthesis; L-phenylalanine biosynthesis; L-phenylalanine from L-arogenate: step 1/1.</text>
</comment>
<comment type="subcellular location">
    <subcellularLocation>
        <location evidence="1">Plastid</location>
        <location evidence="1">Chloroplast stroma</location>
    </subcellularLocation>
</comment>
<dbReference type="PANTHER" id="PTHR21022">
    <property type="entry name" value="PREPHENATE DEHYDRATASE P PROTEIN"/>
    <property type="match status" value="1"/>
</dbReference>
<proteinExistence type="predicted"/>
<evidence type="ECO:0000256" key="5">
    <source>
        <dbReference type="ARBA" id="ARBA00023141"/>
    </source>
</evidence>
<evidence type="ECO:0000256" key="6">
    <source>
        <dbReference type="ARBA" id="ARBA00023222"/>
    </source>
</evidence>
<dbReference type="GO" id="GO:0004664">
    <property type="term" value="F:prephenate dehydratase activity"/>
    <property type="evidence" value="ECO:0007669"/>
    <property type="project" value="InterPro"/>
</dbReference>
<dbReference type="Gene3D" id="3.30.70.260">
    <property type="match status" value="1"/>
</dbReference>
<reference evidence="10" key="1">
    <citation type="submission" date="2016-03" db="EMBL/GenBank/DDBJ databases">
        <title>A small regulatory domain is essential for an ancient pathway of phenylalanine biosynthesis present in all plant lineages.</title>
        <authorList>
            <person name="De La Torre F."/>
            <person name="El-Azaz J."/>
            <person name="Avila C."/>
            <person name="Canovas F."/>
        </authorList>
    </citation>
    <scope>NUCLEOTIDE SEQUENCE</scope>
    <source>
        <strain evidence="10">PpADTH</strain>
    </source>
</reference>
<organism evidence="10">
    <name type="scientific">Pinus pinaster</name>
    <name type="common">Maritime pine</name>
    <dbReference type="NCBI Taxonomy" id="71647"/>
    <lineage>
        <taxon>Eukaryota</taxon>
        <taxon>Viridiplantae</taxon>
        <taxon>Streptophyta</taxon>
        <taxon>Embryophyta</taxon>
        <taxon>Tracheophyta</taxon>
        <taxon>Spermatophyta</taxon>
        <taxon>Pinopsida</taxon>
        <taxon>Pinidae</taxon>
        <taxon>Conifers I</taxon>
        <taxon>Pinales</taxon>
        <taxon>Pinaceae</taxon>
        <taxon>Pinus</taxon>
        <taxon>Pinus subgen. Pinus</taxon>
    </lineage>
</organism>
<dbReference type="FunFam" id="3.40.190.10:FF:000031">
    <property type="entry name" value="Arogenate dehydratase"/>
    <property type="match status" value="1"/>
</dbReference>
<dbReference type="AlphaFoldDB" id="A0A1I9WKA7"/>
<dbReference type="PROSITE" id="PS51171">
    <property type="entry name" value="PREPHENATE_DEHYDR_3"/>
    <property type="match status" value="1"/>
</dbReference>
<evidence type="ECO:0000259" key="8">
    <source>
        <dbReference type="PROSITE" id="PS51171"/>
    </source>
</evidence>
<evidence type="ECO:0000256" key="2">
    <source>
        <dbReference type="ARBA" id="ARBA00004929"/>
    </source>
</evidence>